<evidence type="ECO:0000313" key="1">
    <source>
        <dbReference type="EMBL" id="KAJ8870568.1"/>
    </source>
</evidence>
<gene>
    <name evidence="1" type="ORF">PR048_029591</name>
</gene>
<dbReference type="EMBL" id="JARBHB010000013">
    <property type="protein sequence ID" value="KAJ8870568.1"/>
    <property type="molecule type" value="Genomic_DNA"/>
</dbReference>
<reference evidence="1 2" key="1">
    <citation type="submission" date="2023-02" db="EMBL/GenBank/DDBJ databases">
        <title>LHISI_Scaffold_Assembly.</title>
        <authorList>
            <person name="Stuart O.P."/>
            <person name="Cleave R."/>
            <person name="Magrath M.J.L."/>
            <person name="Mikheyev A.S."/>
        </authorList>
    </citation>
    <scope>NUCLEOTIDE SEQUENCE [LARGE SCALE GENOMIC DNA]</scope>
    <source>
        <strain evidence="1">Daus_M_001</strain>
        <tissue evidence="1">Leg muscle</tissue>
    </source>
</reference>
<organism evidence="1 2">
    <name type="scientific">Dryococelus australis</name>
    <dbReference type="NCBI Taxonomy" id="614101"/>
    <lineage>
        <taxon>Eukaryota</taxon>
        <taxon>Metazoa</taxon>
        <taxon>Ecdysozoa</taxon>
        <taxon>Arthropoda</taxon>
        <taxon>Hexapoda</taxon>
        <taxon>Insecta</taxon>
        <taxon>Pterygota</taxon>
        <taxon>Neoptera</taxon>
        <taxon>Polyneoptera</taxon>
        <taxon>Phasmatodea</taxon>
        <taxon>Verophasmatodea</taxon>
        <taxon>Anareolatae</taxon>
        <taxon>Phasmatidae</taxon>
        <taxon>Eurycanthinae</taxon>
        <taxon>Dryococelus</taxon>
    </lineage>
</organism>
<dbReference type="Proteomes" id="UP001159363">
    <property type="component" value="Chromosome 12"/>
</dbReference>
<protein>
    <submittedName>
        <fullName evidence="1">Uncharacterized protein</fullName>
    </submittedName>
</protein>
<proteinExistence type="predicted"/>
<name>A0ABQ9GFZ7_9NEOP</name>
<keyword evidence="2" id="KW-1185">Reference proteome</keyword>
<comment type="caution">
    <text evidence="1">The sequence shown here is derived from an EMBL/GenBank/DDBJ whole genome shotgun (WGS) entry which is preliminary data.</text>
</comment>
<sequence>MPISTAHWLSAVTVEGDDWASLLQEVPNTVWTIWSLAEGPEQRTLDVASYIGLHETTQSNRTPDRAICHMAKRCKKLHTSGRTKLELRARRLVQVEVVVEPVLYDGRVLPGPADVGADLVHARPQRRLRDAQLIDAALREHCTPVQSPARRGDGAIVARASATLKDREPHGQIPEVQNSDIPISRKVFMASCTSLDFKELCFRIAFVVGLQFVRAHPGRISANRKPLTRGLIRFIKSQMKHPTPTTQSGFSHVVIVPDIAVGRRVFSGISRFPIPFILALLHTHLNKPHRLSRPQYMRLIQYQLDSPLVDDRPIMNIVKYRVVSGVVWTNLTMVSSNTDTYRTGVLTVVDIGPINTPKIFYRFKIASMFFFLFLGRLGSVVDNPLTSHQGEPGSIPARVTEFFASGNRAGRCRWSAGFLGDLRFPPAPSFRRHSICTSITLIGSQDLAVKSSPNLFTQPRYFVSVYLSTLIQEHSHMRLGQRFPTETPDLALCCPVDMRTRAVSQQGRHGASPCCQLRQCPDLEFVASAGAVQVAAEVVEHVVHDVPDGVLGLVLEEQGHVHGGVEVELTGEGEVPGIVKQLDSHCYW</sequence>
<accession>A0ABQ9GFZ7</accession>
<evidence type="ECO:0000313" key="2">
    <source>
        <dbReference type="Proteomes" id="UP001159363"/>
    </source>
</evidence>